<evidence type="ECO:0000256" key="4">
    <source>
        <dbReference type="ARBA" id="ARBA00022912"/>
    </source>
</evidence>
<dbReference type="InterPro" id="IPR000253">
    <property type="entry name" value="FHA_dom"/>
</dbReference>
<dbReference type="PROSITE" id="PS50006">
    <property type="entry name" value="FHA_DOMAIN"/>
    <property type="match status" value="1"/>
</dbReference>
<accession>W4F9Q7</accession>
<dbReference type="PANTHER" id="PTHR13832:SF589">
    <property type="entry name" value="[PYRUVATE DEHYDROGENASE [ACETYL-TRANSFERRING]]-PHOSPHATASE 2, MITOCHONDRIAL"/>
    <property type="match status" value="1"/>
</dbReference>
<dbReference type="PANTHER" id="PTHR13832">
    <property type="entry name" value="PROTEIN PHOSPHATASE 2C"/>
    <property type="match status" value="1"/>
</dbReference>
<dbReference type="Gene3D" id="3.60.40.10">
    <property type="entry name" value="PPM-type phosphatase domain"/>
    <property type="match status" value="1"/>
</dbReference>
<proteinExistence type="predicted"/>
<organism evidence="7">
    <name type="scientific">Aphanomyces astaci</name>
    <name type="common">Crayfish plague agent</name>
    <dbReference type="NCBI Taxonomy" id="112090"/>
    <lineage>
        <taxon>Eukaryota</taxon>
        <taxon>Sar</taxon>
        <taxon>Stramenopiles</taxon>
        <taxon>Oomycota</taxon>
        <taxon>Saprolegniomycetes</taxon>
        <taxon>Saprolegniales</taxon>
        <taxon>Verrucalvaceae</taxon>
        <taxon>Aphanomyces</taxon>
    </lineage>
</organism>
<dbReference type="Pfam" id="PF00481">
    <property type="entry name" value="PP2C"/>
    <property type="match status" value="1"/>
</dbReference>
<evidence type="ECO:0000259" key="5">
    <source>
        <dbReference type="PROSITE" id="PS50006"/>
    </source>
</evidence>
<feature type="domain" description="PPM-type phosphatase" evidence="6">
    <location>
        <begin position="336"/>
        <end position="643"/>
    </location>
</feature>
<evidence type="ECO:0000256" key="3">
    <source>
        <dbReference type="ARBA" id="ARBA00022801"/>
    </source>
</evidence>
<evidence type="ECO:0000256" key="1">
    <source>
        <dbReference type="ARBA" id="ARBA00004170"/>
    </source>
</evidence>
<dbReference type="PROSITE" id="PS01032">
    <property type="entry name" value="PPM_1"/>
    <property type="match status" value="1"/>
</dbReference>
<dbReference type="Pfam" id="PF00498">
    <property type="entry name" value="FHA"/>
    <property type="match status" value="1"/>
</dbReference>
<dbReference type="InterPro" id="IPR008984">
    <property type="entry name" value="SMAD_FHA_dom_sf"/>
</dbReference>
<evidence type="ECO:0008006" key="8">
    <source>
        <dbReference type="Google" id="ProtNLM"/>
    </source>
</evidence>
<dbReference type="CDD" id="cd00060">
    <property type="entry name" value="FHA"/>
    <property type="match status" value="1"/>
</dbReference>
<evidence type="ECO:0000256" key="2">
    <source>
        <dbReference type="ARBA" id="ARBA00022723"/>
    </source>
</evidence>
<name>W4F9Q7_APHAT</name>
<dbReference type="InterPro" id="IPR000222">
    <property type="entry name" value="PP2C_BS"/>
</dbReference>
<dbReference type="SUPFAM" id="SSF49879">
    <property type="entry name" value="SMAD/FHA domain"/>
    <property type="match status" value="2"/>
</dbReference>
<dbReference type="RefSeq" id="XP_009846317.1">
    <property type="nucleotide sequence ID" value="XM_009848015.1"/>
</dbReference>
<dbReference type="CDD" id="cd00143">
    <property type="entry name" value="PP2Cc"/>
    <property type="match status" value="1"/>
</dbReference>
<keyword evidence="2" id="KW-0479">Metal-binding</keyword>
<comment type="subcellular location">
    <subcellularLocation>
        <location evidence="1">Membrane</location>
        <topology evidence="1">Peripheral membrane protein</topology>
    </subcellularLocation>
</comment>
<keyword evidence="3" id="KW-0378">Hydrolase</keyword>
<dbReference type="SUPFAM" id="SSF81606">
    <property type="entry name" value="PP2C-like"/>
    <property type="match status" value="1"/>
</dbReference>
<protein>
    <recommendedName>
        <fullName evidence="8">Protein-serine/threonine phosphatase</fullName>
    </recommendedName>
</protein>
<dbReference type="STRING" id="112090.W4F9Q7"/>
<gene>
    <name evidence="7" type="ORF">H257_18884</name>
</gene>
<dbReference type="InterPro" id="IPR015655">
    <property type="entry name" value="PP2C"/>
</dbReference>
<sequence length="648" mass="71458">MPSEYHRSTTSMEGRRHYVDPSITIDEGESIPLPPTTTTSLPLKAALFSPRELALESRCNSTGGTENDLWKRRSSTIKLQPRVLATKPLPFVPRRLSGRSRLYRRVEGEARDHHAAPLTIVLKMTVEAHDDLRTSFVLSPHLLDNGIGRDASNAVSVPADKHMAERNHAVVRFHNGGGYFISSHDQANYGTYIRLSPCIPGDMASATQWPLAVGCHFRVGKSDFEVVAMEDDDDSHDVVLSLRVLCGKLSGKTYRLGSAGGTIGRSADNTIHTGDGELSRRHAAIWWDETGFYLQDLGSTNGTFMKLHGAYRQPYRLEIGDQILVSQTCFSVNRFDVGVWEDMGTRKHMEDAHMIVQDLNIAELTAAGMYPQSFFGVFDGHGGMEASQYVNEHLHKNISSHISAQCSTHHGQSVSSNDMHTLITQGLSSAFDTTDADFLNSSSRPQAGSTATTVMVAGSIIYVANVGDSRTVLSRHGRAIRLSNDHKPSRPDEAQRIRDTGGFIIHGLFFASRRVMGELAVSRAFGDSDFKTYDAYSCHPSGLTLEDEHGVEQPMVNPSEILKGPLVISTPEISHVEITEHDEFLLLACDGLFDVLEDQVAVDFIRHELSNGEDVQRTVENLVHYAIDVQGSRDNVTAIVVVLNPHQY</sequence>
<evidence type="ECO:0000259" key="6">
    <source>
        <dbReference type="PROSITE" id="PS51746"/>
    </source>
</evidence>
<dbReference type="GO" id="GO:0004722">
    <property type="term" value="F:protein serine/threonine phosphatase activity"/>
    <property type="evidence" value="ECO:0007669"/>
    <property type="project" value="InterPro"/>
</dbReference>
<reference evidence="7" key="1">
    <citation type="submission" date="2013-12" db="EMBL/GenBank/DDBJ databases">
        <title>The Genome Sequence of Aphanomyces astaci APO3.</title>
        <authorList>
            <consortium name="The Broad Institute Genomics Platform"/>
            <person name="Russ C."/>
            <person name="Tyler B."/>
            <person name="van West P."/>
            <person name="Dieguez-Uribeondo J."/>
            <person name="Young S.K."/>
            <person name="Zeng Q."/>
            <person name="Gargeya S."/>
            <person name="Fitzgerald M."/>
            <person name="Abouelleil A."/>
            <person name="Alvarado L."/>
            <person name="Chapman S.B."/>
            <person name="Gainer-Dewar J."/>
            <person name="Goldberg J."/>
            <person name="Griggs A."/>
            <person name="Gujja S."/>
            <person name="Hansen M."/>
            <person name="Howarth C."/>
            <person name="Imamovic A."/>
            <person name="Ireland A."/>
            <person name="Larimer J."/>
            <person name="McCowan C."/>
            <person name="Murphy C."/>
            <person name="Pearson M."/>
            <person name="Poon T.W."/>
            <person name="Priest M."/>
            <person name="Roberts A."/>
            <person name="Saif S."/>
            <person name="Shea T."/>
            <person name="Sykes S."/>
            <person name="Wortman J."/>
            <person name="Nusbaum C."/>
            <person name="Birren B."/>
        </authorList>
    </citation>
    <scope>NUCLEOTIDE SEQUENCE [LARGE SCALE GENOMIC DNA]</scope>
    <source>
        <strain evidence="7">APO3</strain>
    </source>
</reference>
<evidence type="ECO:0000313" key="7">
    <source>
        <dbReference type="EMBL" id="ETV64192.1"/>
    </source>
</evidence>
<dbReference type="AlphaFoldDB" id="W4F9Q7"/>
<dbReference type="EMBL" id="KI913366">
    <property type="protein sequence ID" value="ETV64192.1"/>
    <property type="molecule type" value="Genomic_DNA"/>
</dbReference>
<dbReference type="SMART" id="SM00240">
    <property type="entry name" value="FHA"/>
    <property type="match status" value="1"/>
</dbReference>
<dbReference type="GeneID" id="20820880"/>
<feature type="domain" description="FHA" evidence="5">
    <location>
        <begin position="261"/>
        <end position="305"/>
    </location>
</feature>
<dbReference type="GO" id="GO:0046872">
    <property type="term" value="F:metal ion binding"/>
    <property type="evidence" value="ECO:0007669"/>
    <property type="project" value="UniProtKB-KW"/>
</dbReference>
<keyword evidence="4" id="KW-0904">Protein phosphatase</keyword>
<dbReference type="GO" id="GO:0016020">
    <property type="term" value="C:membrane"/>
    <property type="evidence" value="ECO:0007669"/>
    <property type="project" value="UniProtKB-SubCell"/>
</dbReference>
<dbReference type="Gene3D" id="2.60.200.20">
    <property type="match status" value="2"/>
</dbReference>
<dbReference type="InterPro" id="IPR001932">
    <property type="entry name" value="PPM-type_phosphatase-like_dom"/>
</dbReference>
<dbReference type="SMART" id="SM00332">
    <property type="entry name" value="PP2Cc"/>
    <property type="match status" value="1"/>
</dbReference>
<dbReference type="OrthoDB" id="59240at2759"/>
<dbReference type="VEuPathDB" id="FungiDB:H257_18884"/>
<dbReference type="InterPro" id="IPR036457">
    <property type="entry name" value="PPM-type-like_dom_sf"/>
</dbReference>
<dbReference type="PROSITE" id="PS51746">
    <property type="entry name" value="PPM_2"/>
    <property type="match status" value="1"/>
</dbReference>